<evidence type="ECO:0000313" key="2">
    <source>
        <dbReference type="Proteomes" id="UP001165289"/>
    </source>
</evidence>
<comment type="caution">
    <text evidence="1">The sequence shown here is derived from an EMBL/GenBank/DDBJ whole genome shotgun (WGS) entry which is preliminary data.</text>
</comment>
<proteinExistence type="predicted"/>
<name>A0AAV7JUP1_9METZ</name>
<dbReference type="PANTHER" id="PTHR46114">
    <property type="entry name" value="APPLE DOMAIN-CONTAINING PROTEIN"/>
    <property type="match status" value="1"/>
</dbReference>
<accession>A0AAV7JUP1</accession>
<dbReference type="EMBL" id="JAKMXF010000299">
    <property type="protein sequence ID" value="KAI6652425.1"/>
    <property type="molecule type" value="Genomic_DNA"/>
</dbReference>
<protein>
    <submittedName>
        <fullName evidence="1">Uncharacterized protein</fullName>
    </submittedName>
</protein>
<dbReference type="Proteomes" id="UP001165289">
    <property type="component" value="Unassembled WGS sequence"/>
</dbReference>
<dbReference type="PANTHER" id="PTHR46114:SF1">
    <property type="entry name" value="ZAD DOMAIN-CONTAINING PROTEIN"/>
    <property type="match status" value="1"/>
</dbReference>
<gene>
    <name evidence="1" type="ORF">LOD99_7439</name>
</gene>
<reference evidence="1 2" key="1">
    <citation type="journal article" date="2023" name="BMC Biol.">
        <title>The compact genome of the sponge Oopsacas minuta (Hexactinellida) is lacking key metazoan core genes.</title>
        <authorList>
            <person name="Santini S."/>
            <person name="Schenkelaars Q."/>
            <person name="Jourda C."/>
            <person name="Duchesne M."/>
            <person name="Belahbib H."/>
            <person name="Rocher C."/>
            <person name="Selva M."/>
            <person name="Riesgo A."/>
            <person name="Vervoort M."/>
            <person name="Leys S.P."/>
            <person name="Kodjabachian L."/>
            <person name="Le Bivic A."/>
            <person name="Borchiellini C."/>
            <person name="Claverie J.M."/>
            <person name="Renard E."/>
        </authorList>
    </citation>
    <scope>NUCLEOTIDE SEQUENCE [LARGE SCALE GENOMIC DNA]</scope>
    <source>
        <strain evidence="1">SPO-2</strain>
    </source>
</reference>
<keyword evidence="2" id="KW-1185">Reference proteome</keyword>
<dbReference type="AlphaFoldDB" id="A0AAV7JUP1"/>
<evidence type="ECO:0000313" key="1">
    <source>
        <dbReference type="EMBL" id="KAI6652425.1"/>
    </source>
</evidence>
<organism evidence="1 2">
    <name type="scientific">Oopsacas minuta</name>
    <dbReference type="NCBI Taxonomy" id="111878"/>
    <lineage>
        <taxon>Eukaryota</taxon>
        <taxon>Metazoa</taxon>
        <taxon>Porifera</taxon>
        <taxon>Hexactinellida</taxon>
        <taxon>Hexasterophora</taxon>
        <taxon>Lyssacinosida</taxon>
        <taxon>Leucopsacidae</taxon>
        <taxon>Oopsacas</taxon>
    </lineage>
</organism>
<sequence>MVNFLLGQQSGFTKYPCFLCYWYSRDRNQHWIREKWPPRECLKVGDKNVINNPLVHTNRIILPPLHIKLGLMKQFINALDKDRYCFKYIRNYFPEISEEKKKARIFEGPQIRKLLWDNSFKDSMKRRRRKRGRLSLMLFLISLVIKRHPTTKN</sequence>